<name>A0A9Q1JGI7_9CARY</name>
<keyword evidence="2" id="KW-1185">Reference proteome</keyword>
<evidence type="ECO:0000313" key="1">
    <source>
        <dbReference type="EMBL" id="KAJ8421384.1"/>
    </source>
</evidence>
<accession>A0A9Q1JGI7</accession>
<dbReference type="EMBL" id="JAKOGI010002749">
    <property type="protein sequence ID" value="KAJ8421384.1"/>
    <property type="molecule type" value="Genomic_DNA"/>
</dbReference>
<proteinExistence type="predicted"/>
<protein>
    <submittedName>
        <fullName evidence="1">Uncharacterized protein</fullName>
    </submittedName>
</protein>
<comment type="caution">
    <text evidence="1">The sequence shown here is derived from an EMBL/GenBank/DDBJ whole genome shotgun (WGS) entry which is preliminary data.</text>
</comment>
<dbReference type="AlphaFoldDB" id="A0A9Q1JGI7"/>
<reference evidence="1" key="1">
    <citation type="submission" date="2022-04" db="EMBL/GenBank/DDBJ databases">
        <title>Carnegiea gigantea Genome sequencing and assembly v2.</title>
        <authorList>
            <person name="Copetti D."/>
            <person name="Sanderson M.J."/>
            <person name="Burquez A."/>
            <person name="Wojciechowski M.F."/>
        </authorList>
    </citation>
    <scope>NUCLEOTIDE SEQUENCE</scope>
    <source>
        <strain evidence="1">SGP5-SGP5p</strain>
        <tissue evidence="1">Aerial part</tissue>
    </source>
</reference>
<sequence length="175" mass="19298">MKYKPTMTTKKCKKPPDYSFAFISLFPSAFSSRLASHSICILTGPSLAVLNWVLSYFRSVQIIGLFADDKLGQVAMVSSLQHATLTRSALGHCSWTFRTQGPTPVHKQPPSDSNQVGPNMNKSILLSNNNGSMQSLVHLCFVSRNDLNSSNGISKHGEPALEIILRPRLTKIRPK</sequence>
<organism evidence="1 2">
    <name type="scientific">Carnegiea gigantea</name>
    <dbReference type="NCBI Taxonomy" id="171969"/>
    <lineage>
        <taxon>Eukaryota</taxon>
        <taxon>Viridiplantae</taxon>
        <taxon>Streptophyta</taxon>
        <taxon>Embryophyta</taxon>
        <taxon>Tracheophyta</taxon>
        <taxon>Spermatophyta</taxon>
        <taxon>Magnoliopsida</taxon>
        <taxon>eudicotyledons</taxon>
        <taxon>Gunneridae</taxon>
        <taxon>Pentapetalae</taxon>
        <taxon>Caryophyllales</taxon>
        <taxon>Cactineae</taxon>
        <taxon>Cactaceae</taxon>
        <taxon>Cactoideae</taxon>
        <taxon>Echinocereeae</taxon>
        <taxon>Carnegiea</taxon>
    </lineage>
</organism>
<dbReference type="Proteomes" id="UP001153076">
    <property type="component" value="Unassembled WGS sequence"/>
</dbReference>
<gene>
    <name evidence="1" type="ORF">Cgig2_007517</name>
</gene>
<evidence type="ECO:0000313" key="2">
    <source>
        <dbReference type="Proteomes" id="UP001153076"/>
    </source>
</evidence>